<dbReference type="RefSeq" id="WP_043397868.1">
    <property type="nucleotide sequence ID" value="NZ_JPMI01000135.1"/>
</dbReference>
<dbReference type="Proteomes" id="UP000028547">
    <property type="component" value="Unassembled WGS sequence"/>
</dbReference>
<dbReference type="Gene3D" id="3.40.50.300">
    <property type="entry name" value="P-loop containing nucleotide triphosphate hydrolases"/>
    <property type="match status" value="1"/>
</dbReference>
<comment type="caution">
    <text evidence="6">The sequence shown here is derived from an EMBL/GenBank/DDBJ whole genome shotgun (WGS) entry which is preliminary data.</text>
</comment>
<dbReference type="GO" id="GO:0000155">
    <property type="term" value="F:phosphorelay sensor kinase activity"/>
    <property type="evidence" value="ECO:0007669"/>
    <property type="project" value="InterPro"/>
</dbReference>
<evidence type="ECO:0000256" key="2">
    <source>
        <dbReference type="ARBA" id="ARBA00022777"/>
    </source>
</evidence>
<evidence type="ECO:0000256" key="3">
    <source>
        <dbReference type="ARBA" id="ARBA00023012"/>
    </source>
</evidence>
<keyword evidence="2 6" id="KW-0418">Kinase</keyword>
<dbReference type="Pfam" id="PF00582">
    <property type="entry name" value="Usp"/>
    <property type="match status" value="1"/>
</dbReference>
<dbReference type="GO" id="GO:0005737">
    <property type="term" value="C:cytoplasm"/>
    <property type="evidence" value="ECO:0007669"/>
    <property type="project" value="UniProtKB-ARBA"/>
</dbReference>
<dbReference type="Pfam" id="PF02702">
    <property type="entry name" value="KdpD"/>
    <property type="match status" value="1"/>
</dbReference>
<gene>
    <name evidence="6" type="ORF">Q664_20575</name>
</gene>
<protein>
    <submittedName>
        <fullName evidence="6">Histidine kinase</fullName>
    </submittedName>
</protein>
<evidence type="ECO:0000259" key="5">
    <source>
        <dbReference type="Pfam" id="PF02702"/>
    </source>
</evidence>
<dbReference type="GO" id="GO:0005886">
    <property type="term" value="C:plasma membrane"/>
    <property type="evidence" value="ECO:0007669"/>
    <property type="project" value="TreeGrafter"/>
</dbReference>
<reference evidence="6 7" key="1">
    <citation type="submission" date="2014-07" db="EMBL/GenBank/DDBJ databases">
        <title>Draft Genome Sequence of Gephyronic Acid Producer, Cystobacter violaceus Strain Cb vi76.</title>
        <authorList>
            <person name="Stevens D.C."/>
            <person name="Young J."/>
            <person name="Carmichael R."/>
            <person name="Tan J."/>
            <person name="Taylor R.E."/>
        </authorList>
    </citation>
    <scope>NUCLEOTIDE SEQUENCE [LARGE SCALE GENOMIC DNA]</scope>
    <source>
        <strain evidence="6 7">Cb vi76</strain>
    </source>
</reference>
<dbReference type="InterPro" id="IPR027417">
    <property type="entry name" value="P-loop_NTPase"/>
</dbReference>
<name>A0A084ST76_9BACT</name>
<dbReference type="SUPFAM" id="SSF52402">
    <property type="entry name" value="Adenine nucleotide alpha hydrolases-like"/>
    <property type="match status" value="1"/>
</dbReference>
<proteinExistence type="predicted"/>
<dbReference type="CDD" id="cd01987">
    <property type="entry name" value="USP_KdpD-like"/>
    <property type="match status" value="1"/>
</dbReference>
<dbReference type="PANTHER" id="PTHR45569">
    <property type="entry name" value="SENSOR PROTEIN KDPD"/>
    <property type="match status" value="1"/>
</dbReference>
<dbReference type="InterPro" id="IPR006016">
    <property type="entry name" value="UspA"/>
</dbReference>
<accession>A0A084ST76</accession>
<dbReference type="FunFam" id="3.40.50.300:FF:000483">
    <property type="entry name" value="Sensor histidine kinase KdpD"/>
    <property type="match status" value="1"/>
</dbReference>
<sequence length="386" mass="43037">MKRKNRAEDFLELVERGRRGRLKLYIGFAAGVGKTYRMLEESHALKQRGVDVVLGFVETHGRAETAALIEGLEVVPREVFTYRDVAVEEMDLDAVLARKPQVAVVDELAHTNVPLCRHRKRYQDVEELLAAGINVIGAFNVQHLESLNDIIERATAVRVRETIPDSFLKNADQVVNLDLAVEDLHERLKAGKIYAPDKVPHALEGFFKQENLSSLRELALREVAESLDRATGTRSRTGEEPPQKGGGWGRVMVALSSNPPHAATLLRRGSRMAGRLNTDWFVVYVETPGEAPHLIDSEAQRHLLANIELAKELGAEVVRVKGAEPVAALLDFARSHGVGHIIVGRSRQPWWKQLLGLASDVRLLREGEGFDIHVVSFTPPQEERQP</sequence>
<dbReference type="InterPro" id="IPR052023">
    <property type="entry name" value="Histidine_kinase_KdpD"/>
</dbReference>
<dbReference type="PANTHER" id="PTHR45569:SF1">
    <property type="entry name" value="SENSOR PROTEIN KDPD"/>
    <property type="match status" value="1"/>
</dbReference>
<dbReference type="Gene3D" id="3.40.50.620">
    <property type="entry name" value="HUPs"/>
    <property type="match status" value="1"/>
</dbReference>
<evidence type="ECO:0000313" key="7">
    <source>
        <dbReference type="Proteomes" id="UP000028547"/>
    </source>
</evidence>
<evidence type="ECO:0000259" key="4">
    <source>
        <dbReference type="Pfam" id="PF00582"/>
    </source>
</evidence>
<feature type="domain" description="UspA" evidence="4">
    <location>
        <begin position="249"/>
        <end position="355"/>
    </location>
</feature>
<keyword evidence="1" id="KW-0808">Transferase</keyword>
<evidence type="ECO:0000313" key="6">
    <source>
        <dbReference type="EMBL" id="KFA91661.1"/>
    </source>
</evidence>
<dbReference type="EMBL" id="JPMI01000135">
    <property type="protein sequence ID" value="KFA91661.1"/>
    <property type="molecule type" value="Genomic_DNA"/>
</dbReference>
<evidence type="ECO:0000256" key="1">
    <source>
        <dbReference type="ARBA" id="ARBA00022679"/>
    </source>
</evidence>
<dbReference type="AlphaFoldDB" id="A0A084ST76"/>
<dbReference type="InterPro" id="IPR014729">
    <property type="entry name" value="Rossmann-like_a/b/a_fold"/>
</dbReference>
<keyword evidence="3" id="KW-0902">Two-component regulatory system</keyword>
<organism evidence="6 7">
    <name type="scientific">Archangium violaceum Cb vi76</name>
    <dbReference type="NCBI Taxonomy" id="1406225"/>
    <lineage>
        <taxon>Bacteria</taxon>
        <taxon>Pseudomonadati</taxon>
        <taxon>Myxococcota</taxon>
        <taxon>Myxococcia</taxon>
        <taxon>Myxococcales</taxon>
        <taxon>Cystobacterineae</taxon>
        <taxon>Archangiaceae</taxon>
        <taxon>Archangium</taxon>
    </lineage>
</organism>
<feature type="domain" description="Signal transduction histidine kinase osmosensitive K+ channel sensor N-terminal" evidence="5">
    <location>
        <begin position="18"/>
        <end position="226"/>
    </location>
</feature>
<dbReference type="InterPro" id="IPR003852">
    <property type="entry name" value="Sig_transdc_His_kinase_KdpD_N"/>
</dbReference>